<dbReference type="InterPro" id="IPR043519">
    <property type="entry name" value="NT_sf"/>
</dbReference>
<sequence length="465" mass="53851">MDITKEEQVLNYIKDIIKDTEYENHVFLVGGAVRDKLMGNPIKDIDLCIDLPNGGIEFATWIMKTLGEFKQDTRPVVYPTYGTAMFTLLAFPGIDIECVQTRKEQYHDSNSRNPETAYGTLEEDCYRRDLTINSLYQNISTDEIVDITGKGIDDIKNQIIRTPCDPNITYTDDPLRMLRCIRFASRYGWKIEEKTMQGIIDNVERIQIITQERVTDEINKILLTKKPSVGLRMLEKTGLLQYVLPDFVEMVNLEQNEYHFGTAWKHTLMVVDNTKPILENRVAALFHDLGKIKTKTVDENGKIHFYNHENVSAFLSEVRMKTMKYPNDIIKRVRKAVNAHMRTKSFGDDCSKLKDKSVRKLQLALGDTFELTMDLIDADNRAHKSDHCMPNQVRLIKERSNKLVEQGLDAFKLRLPVNGEDIISYKNIEPGPKVKLYLDYLTKLWLNNPLITKEECFKHINNINY</sequence>
<evidence type="ECO:0000259" key="6">
    <source>
        <dbReference type="Pfam" id="PF12627"/>
    </source>
</evidence>
<dbReference type="GO" id="GO:0003723">
    <property type="term" value="F:RNA binding"/>
    <property type="evidence" value="ECO:0007669"/>
    <property type="project" value="UniProtKB-KW"/>
</dbReference>
<dbReference type="EMBL" id="BK032510">
    <property type="protein sequence ID" value="DAF43657.1"/>
    <property type="molecule type" value="Genomic_DNA"/>
</dbReference>
<dbReference type="InterPro" id="IPR006674">
    <property type="entry name" value="HD_domain"/>
</dbReference>
<keyword evidence="7" id="KW-0548">Nucleotidyltransferase</keyword>
<reference evidence="7" key="1">
    <citation type="journal article" date="2021" name="Proc. Natl. Acad. Sci. U.S.A.">
        <title>A Catalog of Tens of Thousands of Viruses from Human Metagenomes Reveals Hidden Associations with Chronic Diseases.</title>
        <authorList>
            <person name="Tisza M.J."/>
            <person name="Buck C.B."/>
        </authorList>
    </citation>
    <scope>NUCLEOTIDE SEQUENCE</scope>
    <source>
        <strain evidence="7">CtNQV2</strain>
    </source>
</reference>
<evidence type="ECO:0000256" key="3">
    <source>
        <dbReference type="ARBA" id="ARBA00022884"/>
    </source>
</evidence>
<accession>A0A8S5RYE9</accession>
<evidence type="ECO:0000256" key="1">
    <source>
        <dbReference type="ARBA" id="ARBA00022679"/>
    </source>
</evidence>
<keyword evidence="1" id="KW-0808">Transferase</keyword>
<evidence type="ECO:0000313" key="7">
    <source>
        <dbReference type="EMBL" id="DAF43657.1"/>
    </source>
</evidence>
<name>A0A8S5RYE9_9CAUD</name>
<organism evidence="7">
    <name type="scientific">Myoviridae sp. ctNQV2</name>
    <dbReference type="NCBI Taxonomy" id="2827683"/>
    <lineage>
        <taxon>Viruses</taxon>
        <taxon>Duplodnaviria</taxon>
        <taxon>Heunggongvirae</taxon>
        <taxon>Uroviricota</taxon>
        <taxon>Caudoviricetes</taxon>
    </lineage>
</organism>
<dbReference type="CDD" id="cd00077">
    <property type="entry name" value="HDc"/>
    <property type="match status" value="1"/>
</dbReference>
<dbReference type="Gene3D" id="1.10.3090.10">
    <property type="entry name" value="cca-adding enzyme, domain 2"/>
    <property type="match status" value="1"/>
</dbReference>
<dbReference type="Pfam" id="PF12627">
    <property type="entry name" value="PolyA_pol_RNAbd"/>
    <property type="match status" value="1"/>
</dbReference>
<proteinExistence type="predicted"/>
<feature type="domain" description="Poly A polymerase head" evidence="4">
    <location>
        <begin position="26"/>
        <end position="161"/>
    </location>
</feature>
<dbReference type="SUPFAM" id="SSF81891">
    <property type="entry name" value="Poly A polymerase C-terminal region-like"/>
    <property type="match status" value="1"/>
</dbReference>
<dbReference type="GO" id="GO:0016779">
    <property type="term" value="F:nucleotidyltransferase activity"/>
    <property type="evidence" value="ECO:0007669"/>
    <property type="project" value="UniProtKB-KW"/>
</dbReference>
<dbReference type="PANTHER" id="PTHR13734:SF5">
    <property type="entry name" value="CCA TRNA NUCLEOTIDYLTRANSFERASE, MITOCHONDRIAL"/>
    <property type="match status" value="1"/>
</dbReference>
<dbReference type="PANTHER" id="PTHR13734">
    <property type="entry name" value="TRNA-NUCLEOTIDYLTRANSFERASE"/>
    <property type="match status" value="1"/>
</dbReference>
<dbReference type="InterPro" id="IPR032828">
    <property type="entry name" value="PolyA_RNA-bd"/>
</dbReference>
<dbReference type="Pfam" id="PF01743">
    <property type="entry name" value="PolyA_pol"/>
    <property type="match status" value="1"/>
</dbReference>
<protein>
    <submittedName>
        <fullName evidence="7">tRNA adenylyltransferase</fullName>
    </submittedName>
</protein>
<dbReference type="InterPro" id="IPR002646">
    <property type="entry name" value="PolA_pol_head_dom"/>
</dbReference>
<dbReference type="GO" id="GO:0000166">
    <property type="term" value="F:nucleotide binding"/>
    <property type="evidence" value="ECO:0007669"/>
    <property type="project" value="UniProtKB-KW"/>
</dbReference>
<feature type="domain" description="HD" evidence="5">
    <location>
        <begin position="266"/>
        <end position="345"/>
    </location>
</feature>
<keyword evidence="2" id="KW-0547">Nucleotide-binding</keyword>
<dbReference type="Pfam" id="PF01966">
    <property type="entry name" value="HD"/>
    <property type="match status" value="1"/>
</dbReference>
<dbReference type="GO" id="GO:0001680">
    <property type="term" value="P:tRNA 3'-terminal CCA addition"/>
    <property type="evidence" value="ECO:0007669"/>
    <property type="project" value="TreeGrafter"/>
</dbReference>
<evidence type="ECO:0000259" key="4">
    <source>
        <dbReference type="Pfam" id="PF01743"/>
    </source>
</evidence>
<evidence type="ECO:0000259" key="5">
    <source>
        <dbReference type="Pfam" id="PF01966"/>
    </source>
</evidence>
<evidence type="ECO:0000256" key="2">
    <source>
        <dbReference type="ARBA" id="ARBA00022741"/>
    </source>
</evidence>
<dbReference type="InterPro" id="IPR003607">
    <property type="entry name" value="HD/PDEase_dom"/>
</dbReference>
<dbReference type="Gene3D" id="3.30.460.10">
    <property type="entry name" value="Beta Polymerase, domain 2"/>
    <property type="match status" value="1"/>
</dbReference>
<feature type="domain" description="tRNA nucleotidyltransferase/poly(A) polymerase RNA and SrmB- binding" evidence="6">
    <location>
        <begin position="190"/>
        <end position="247"/>
    </location>
</feature>
<dbReference type="SUPFAM" id="SSF81301">
    <property type="entry name" value="Nucleotidyltransferase"/>
    <property type="match status" value="1"/>
</dbReference>
<keyword evidence="3" id="KW-0694">RNA-binding</keyword>
<dbReference type="CDD" id="cd05398">
    <property type="entry name" value="NT_ClassII-CCAase"/>
    <property type="match status" value="1"/>
</dbReference>